<reference evidence="1" key="1">
    <citation type="submission" date="2020-08" db="EMBL/GenBank/DDBJ databases">
        <title>Sequencing the genomes of 1000 actinobacteria strains.</title>
        <authorList>
            <person name="Klenk H.-P."/>
        </authorList>
    </citation>
    <scope>NUCLEOTIDE SEQUENCE</scope>
    <source>
        <strain evidence="1">DSM 10695</strain>
    </source>
</reference>
<sequence length="153" mass="17267">MMGTENGGASLPGASSAVAPVTQERLKAILDSKNWHWFIDNEGDLGGIWDGNTFFFMLVGKESTILRIQGNLNRRLSMEHLDEVREFILEWHRDKLWPTAAHHITDDGDLRIEIDHCIDWECGASDAQLLQQIECTLGTGNQFFDALLERVGE</sequence>
<evidence type="ECO:0000313" key="2">
    <source>
        <dbReference type="Proteomes" id="UP000617426"/>
    </source>
</evidence>
<gene>
    <name evidence="1" type="ORF">HD592_002132</name>
</gene>
<dbReference type="Pfam" id="PF10722">
    <property type="entry name" value="YbjN"/>
    <property type="match status" value="1"/>
</dbReference>
<organism evidence="1 2">
    <name type="scientific">Schaalia hyovaginalis</name>
    <dbReference type="NCBI Taxonomy" id="29316"/>
    <lineage>
        <taxon>Bacteria</taxon>
        <taxon>Bacillati</taxon>
        <taxon>Actinomycetota</taxon>
        <taxon>Actinomycetes</taxon>
        <taxon>Actinomycetales</taxon>
        <taxon>Actinomycetaceae</taxon>
        <taxon>Schaalia</taxon>
    </lineage>
</organism>
<name>A0A923E6A5_9ACTO</name>
<protein>
    <recommendedName>
        <fullName evidence="3">YbjN domain-containing protein</fullName>
    </recommendedName>
</protein>
<dbReference type="AlphaFoldDB" id="A0A923E6A5"/>
<evidence type="ECO:0008006" key="3">
    <source>
        <dbReference type="Google" id="ProtNLM"/>
    </source>
</evidence>
<dbReference type="Proteomes" id="UP000617426">
    <property type="component" value="Unassembled WGS sequence"/>
</dbReference>
<accession>A0A923E6A5</accession>
<proteinExistence type="predicted"/>
<dbReference type="EMBL" id="JACHMK010000001">
    <property type="protein sequence ID" value="MBB6335567.1"/>
    <property type="molecule type" value="Genomic_DNA"/>
</dbReference>
<dbReference type="InterPro" id="IPR019660">
    <property type="entry name" value="Put_sensory_transdc_reg_YbjN"/>
</dbReference>
<comment type="caution">
    <text evidence="1">The sequence shown here is derived from an EMBL/GenBank/DDBJ whole genome shotgun (WGS) entry which is preliminary data.</text>
</comment>
<keyword evidence="2" id="KW-1185">Reference proteome</keyword>
<evidence type="ECO:0000313" key="1">
    <source>
        <dbReference type="EMBL" id="MBB6335567.1"/>
    </source>
</evidence>
<dbReference type="RefSeq" id="WP_184454013.1">
    <property type="nucleotide sequence ID" value="NZ_JACHMK010000001.1"/>
</dbReference>